<sequence length="99" mass="10405">MADNNVLHAKLPEHIGRYLSGIGAARFVMAVFRSDGHPGVLKKPKRGGNVHIGYAENDGAPFSTGKNRLQLLGKGTGFGEGFVHLPVSGDNCLAVSAVH</sequence>
<dbReference type="EMBL" id="VSSQ01040977">
    <property type="protein sequence ID" value="MPM94322.1"/>
    <property type="molecule type" value="Genomic_DNA"/>
</dbReference>
<name>A0A645E157_9ZZZZ</name>
<proteinExistence type="predicted"/>
<reference evidence="1" key="1">
    <citation type="submission" date="2019-08" db="EMBL/GenBank/DDBJ databases">
        <authorList>
            <person name="Kucharzyk K."/>
            <person name="Murdoch R.W."/>
            <person name="Higgins S."/>
            <person name="Loffler F."/>
        </authorList>
    </citation>
    <scope>NUCLEOTIDE SEQUENCE</scope>
</reference>
<evidence type="ECO:0000313" key="1">
    <source>
        <dbReference type="EMBL" id="MPM94322.1"/>
    </source>
</evidence>
<comment type="caution">
    <text evidence="1">The sequence shown here is derived from an EMBL/GenBank/DDBJ whole genome shotgun (WGS) entry which is preliminary data.</text>
</comment>
<accession>A0A645E157</accession>
<gene>
    <name evidence="1" type="ORF">SDC9_141468</name>
</gene>
<protein>
    <submittedName>
        <fullName evidence="1">Uncharacterized protein</fullName>
    </submittedName>
</protein>
<organism evidence="1">
    <name type="scientific">bioreactor metagenome</name>
    <dbReference type="NCBI Taxonomy" id="1076179"/>
    <lineage>
        <taxon>unclassified sequences</taxon>
        <taxon>metagenomes</taxon>
        <taxon>ecological metagenomes</taxon>
    </lineage>
</organism>
<dbReference type="AlphaFoldDB" id="A0A645E157"/>